<name>A0A6G1F0M8_9ORYZ</name>
<accession>A0A6G1F0M8</accession>
<protein>
    <submittedName>
        <fullName evidence="2">Uncharacterized protein</fullName>
    </submittedName>
</protein>
<evidence type="ECO:0000256" key="1">
    <source>
        <dbReference type="SAM" id="MobiDB-lite"/>
    </source>
</evidence>
<dbReference type="Proteomes" id="UP000479710">
    <property type="component" value="Unassembled WGS sequence"/>
</dbReference>
<gene>
    <name evidence="2" type="ORF">E2562_032877</name>
</gene>
<sequence>MNGNGAGSRSSSGRAEVGGSALQRSASPTEADQGSRPEGTRQRRGSVERPEAGASEANSGVLGLEIGG</sequence>
<reference evidence="2 3" key="1">
    <citation type="submission" date="2019-11" db="EMBL/GenBank/DDBJ databases">
        <title>Whole genome sequence of Oryza granulata.</title>
        <authorList>
            <person name="Li W."/>
        </authorList>
    </citation>
    <scope>NUCLEOTIDE SEQUENCE [LARGE SCALE GENOMIC DNA]</scope>
    <source>
        <strain evidence="3">cv. Menghai</strain>
        <tissue evidence="2">Leaf</tissue>
    </source>
</reference>
<comment type="caution">
    <text evidence="2">The sequence shown here is derived from an EMBL/GenBank/DDBJ whole genome shotgun (WGS) entry which is preliminary data.</text>
</comment>
<feature type="region of interest" description="Disordered" evidence="1">
    <location>
        <begin position="1"/>
        <end position="68"/>
    </location>
</feature>
<feature type="compositionally biased region" description="Low complexity" evidence="1">
    <location>
        <begin position="7"/>
        <end position="21"/>
    </location>
</feature>
<dbReference type="EMBL" id="SPHZ02000002">
    <property type="protein sequence ID" value="KAF0930447.1"/>
    <property type="molecule type" value="Genomic_DNA"/>
</dbReference>
<feature type="compositionally biased region" description="Polar residues" evidence="1">
    <location>
        <begin position="22"/>
        <end position="32"/>
    </location>
</feature>
<organism evidence="2 3">
    <name type="scientific">Oryza meyeriana var. granulata</name>
    <dbReference type="NCBI Taxonomy" id="110450"/>
    <lineage>
        <taxon>Eukaryota</taxon>
        <taxon>Viridiplantae</taxon>
        <taxon>Streptophyta</taxon>
        <taxon>Embryophyta</taxon>
        <taxon>Tracheophyta</taxon>
        <taxon>Spermatophyta</taxon>
        <taxon>Magnoliopsida</taxon>
        <taxon>Liliopsida</taxon>
        <taxon>Poales</taxon>
        <taxon>Poaceae</taxon>
        <taxon>BOP clade</taxon>
        <taxon>Oryzoideae</taxon>
        <taxon>Oryzeae</taxon>
        <taxon>Oryzinae</taxon>
        <taxon>Oryza</taxon>
        <taxon>Oryza meyeriana</taxon>
    </lineage>
</organism>
<evidence type="ECO:0000313" key="2">
    <source>
        <dbReference type="EMBL" id="KAF0930447.1"/>
    </source>
</evidence>
<feature type="compositionally biased region" description="Basic and acidic residues" evidence="1">
    <location>
        <begin position="33"/>
        <end position="51"/>
    </location>
</feature>
<keyword evidence="3" id="KW-1185">Reference proteome</keyword>
<evidence type="ECO:0000313" key="3">
    <source>
        <dbReference type="Proteomes" id="UP000479710"/>
    </source>
</evidence>
<proteinExistence type="predicted"/>
<dbReference type="AlphaFoldDB" id="A0A6G1F0M8"/>